<evidence type="ECO:0000313" key="3">
    <source>
        <dbReference type="Proteomes" id="UP001501920"/>
    </source>
</evidence>
<sequence length="80" mass="9236">PPNLKGKDRVQFILLMKTPPGLSPCTCFSLKERLPLVRTVWLCLIIMKFFFFLFSLLLVLAYGFSLVFFFTNSFLSVRPA</sequence>
<reference evidence="2 3" key="1">
    <citation type="submission" date="2020-10" db="EMBL/GenBank/DDBJ databases">
        <title>Pygocentrus nattereri (red-bellied piranha) genome, fPygNat1, primary haplotype.</title>
        <authorList>
            <person name="Myers G."/>
            <person name="Meyer A."/>
            <person name="Karagic N."/>
            <person name="Pippel M."/>
            <person name="Winkler S."/>
            <person name="Tracey A."/>
            <person name="Wood J."/>
            <person name="Formenti G."/>
            <person name="Howe K."/>
            <person name="Fedrigo O."/>
            <person name="Jarvis E.D."/>
        </authorList>
    </citation>
    <scope>NUCLEOTIDE SEQUENCE [LARGE SCALE GENOMIC DNA]</scope>
</reference>
<dbReference type="GeneTree" id="ENSGT00940000182167"/>
<dbReference type="Ensembl" id="ENSPNAT00000038897.2">
    <property type="protein sequence ID" value="ENSPNAP00000018218.2"/>
    <property type="gene ID" value="ENSPNAG00000024576.2"/>
</dbReference>
<name>A0A3B4D411_PYGNA</name>
<dbReference type="OMA" id="IMKFFCF"/>
<keyword evidence="1" id="KW-1133">Transmembrane helix</keyword>
<accession>A0A3B4D411</accession>
<feature type="transmembrane region" description="Helical" evidence="1">
    <location>
        <begin position="40"/>
        <end position="70"/>
    </location>
</feature>
<evidence type="ECO:0000256" key="1">
    <source>
        <dbReference type="SAM" id="Phobius"/>
    </source>
</evidence>
<reference evidence="2" key="3">
    <citation type="submission" date="2025-09" db="UniProtKB">
        <authorList>
            <consortium name="Ensembl"/>
        </authorList>
    </citation>
    <scope>IDENTIFICATION</scope>
</reference>
<keyword evidence="1" id="KW-0472">Membrane</keyword>
<dbReference type="AlphaFoldDB" id="A0A3B4D411"/>
<proteinExistence type="predicted"/>
<protein>
    <submittedName>
        <fullName evidence="2">Uncharacterized protein</fullName>
    </submittedName>
</protein>
<evidence type="ECO:0000313" key="2">
    <source>
        <dbReference type="Ensembl" id="ENSPNAP00000018218.2"/>
    </source>
</evidence>
<keyword evidence="3" id="KW-1185">Reference proteome</keyword>
<reference evidence="2" key="2">
    <citation type="submission" date="2025-08" db="UniProtKB">
        <authorList>
            <consortium name="Ensembl"/>
        </authorList>
    </citation>
    <scope>IDENTIFICATION</scope>
</reference>
<dbReference type="Proteomes" id="UP001501920">
    <property type="component" value="Chromosome 16"/>
</dbReference>
<organism evidence="2 3">
    <name type="scientific">Pygocentrus nattereri</name>
    <name type="common">Red-bellied piranha</name>
    <dbReference type="NCBI Taxonomy" id="42514"/>
    <lineage>
        <taxon>Eukaryota</taxon>
        <taxon>Metazoa</taxon>
        <taxon>Chordata</taxon>
        <taxon>Craniata</taxon>
        <taxon>Vertebrata</taxon>
        <taxon>Euteleostomi</taxon>
        <taxon>Actinopterygii</taxon>
        <taxon>Neopterygii</taxon>
        <taxon>Teleostei</taxon>
        <taxon>Ostariophysi</taxon>
        <taxon>Characiformes</taxon>
        <taxon>Characoidei</taxon>
        <taxon>Pygocentrus</taxon>
    </lineage>
</organism>
<keyword evidence="1" id="KW-0812">Transmembrane</keyword>